<feature type="region of interest" description="Disordered" evidence="1">
    <location>
        <begin position="81"/>
        <end position="111"/>
    </location>
</feature>
<evidence type="ECO:0000256" key="1">
    <source>
        <dbReference type="SAM" id="MobiDB-lite"/>
    </source>
</evidence>
<keyword evidence="3" id="KW-1185">Reference proteome</keyword>
<feature type="compositionally biased region" description="Low complexity" evidence="1">
    <location>
        <begin position="392"/>
        <end position="430"/>
    </location>
</feature>
<gene>
    <name evidence="2" type="ORF">VKT23_003191</name>
</gene>
<protein>
    <submittedName>
        <fullName evidence="2">Uncharacterized protein</fullName>
    </submittedName>
</protein>
<accession>A0ABR1JXX2</accession>
<feature type="region of interest" description="Disordered" evidence="1">
    <location>
        <begin position="1"/>
        <end position="46"/>
    </location>
</feature>
<name>A0ABR1JXX2_9AGAR</name>
<dbReference type="EMBL" id="JBANRG010000003">
    <property type="protein sequence ID" value="KAK7468688.1"/>
    <property type="molecule type" value="Genomic_DNA"/>
</dbReference>
<evidence type="ECO:0000313" key="3">
    <source>
        <dbReference type="Proteomes" id="UP001498398"/>
    </source>
</evidence>
<feature type="compositionally biased region" description="Acidic residues" evidence="1">
    <location>
        <begin position="29"/>
        <end position="38"/>
    </location>
</feature>
<feature type="compositionally biased region" description="Acidic residues" evidence="1">
    <location>
        <begin position="82"/>
        <end position="91"/>
    </location>
</feature>
<feature type="compositionally biased region" description="Polar residues" evidence="1">
    <location>
        <begin position="1"/>
        <end position="11"/>
    </location>
</feature>
<evidence type="ECO:0000313" key="2">
    <source>
        <dbReference type="EMBL" id="KAK7468688.1"/>
    </source>
</evidence>
<feature type="region of interest" description="Disordered" evidence="1">
    <location>
        <begin position="379"/>
        <end position="567"/>
    </location>
</feature>
<reference evidence="2 3" key="1">
    <citation type="submission" date="2024-01" db="EMBL/GenBank/DDBJ databases">
        <title>A draft genome for the cacao thread blight pathogen Marasmiellus scandens.</title>
        <authorList>
            <person name="Baruah I.K."/>
            <person name="Leung J."/>
            <person name="Bukari Y."/>
            <person name="Amoako-Attah I."/>
            <person name="Meinhardt L.W."/>
            <person name="Bailey B.A."/>
            <person name="Cohen S.P."/>
        </authorList>
    </citation>
    <scope>NUCLEOTIDE SEQUENCE [LARGE SCALE GENOMIC DNA]</scope>
    <source>
        <strain evidence="2 3">GH-19</strain>
    </source>
</reference>
<sequence length="567" mass="60489">MFAECSQQLTMNRPRHSVLAQFDPLLSDDPVEDSDNEYDSEKENASPDQFAIFNRNHKRDHAIPALSRRLVDVGDVTIQDASIDEEDESENSYELQTPKRRPDPKLHGRTVTPRTPLAEISLDRELSPLPRKMFVKREFPLKQSPEAGKLPSSSSSLSSLIDAVNLAGTSFARSHLTVPPEIKIQSSEPSLGSSLIQETPPPFDMAASIAIPRSDTSFLIPPVLRTSPPSASQERSRYSLDLDASFNLQASETSFDLLNDKISFLDDKSISFSNADETILESDENQAQEVAYNRTEQENVTPTQQVYAPKLGSPAPIVETKRPQTVSTPIFASENQPPADLAQIVSKQPLATPAAPRNAAPTIPALRIVKRAKRLERPGSSIAVVDAGLKKSPPSSDSETSSASSRSGSSARKSTSSSSSASSTATRQSSPPSPVFKAVRCPGGPMRIPVSESSVPGAKAAAAGTSKNTAPVRPGSGLGPRRVPLPELSNQEPIKANSKPVRPAAAKTSLSSVPRPASALNGPAAASRLPAPSGIARRKPMPSSTTVPVAGSNVPTRGPVRRYGFGQ</sequence>
<dbReference type="Proteomes" id="UP001498398">
    <property type="component" value="Unassembled WGS sequence"/>
</dbReference>
<organism evidence="2 3">
    <name type="scientific">Marasmiellus scandens</name>
    <dbReference type="NCBI Taxonomy" id="2682957"/>
    <lineage>
        <taxon>Eukaryota</taxon>
        <taxon>Fungi</taxon>
        <taxon>Dikarya</taxon>
        <taxon>Basidiomycota</taxon>
        <taxon>Agaricomycotina</taxon>
        <taxon>Agaricomycetes</taxon>
        <taxon>Agaricomycetidae</taxon>
        <taxon>Agaricales</taxon>
        <taxon>Marasmiineae</taxon>
        <taxon>Omphalotaceae</taxon>
        <taxon>Marasmiellus</taxon>
    </lineage>
</organism>
<proteinExistence type="predicted"/>
<comment type="caution">
    <text evidence="2">The sequence shown here is derived from an EMBL/GenBank/DDBJ whole genome shotgun (WGS) entry which is preliminary data.</text>
</comment>